<dbReference type="SUPFAM" id="SSF56112">
    <property type="entry name" value="Protein kinase-like (PK-like)"/>
    <property type="match status" value="1"/>
</dbReference>
<evidence type="ECO:0000313" key="2">
    <source>
        <dbReference type="Proteomes" id="UP001302602"/>
    </source>
</evidence>
<comment type="caution">
    <text evidence="1">The sequence shown here is derived from an EMBL/GenBank/DDBJ whole genome shotgun (WGS) entry which is preliminary data.</text>
</comment>
<evidence type="ECO:0000313" key="1">
    <source>
        <dbReference type="EMBL" id="KAK4123847.1"/>
    </source>
</evidence>
<gene>
    <name evidence="1" type="ORF">N657DRAFT_430243</name>
</gene>
<reference evidence="1" key="1">
    <citation type="journal article" date="2023" name="Mol. Phylogenet. Evol.">
        <title>Genome-scale phylogeny and comparative genomics of the fungal order Sordariales.</title>
        <authorList>
            <person name="Hensen N."/>
            <person name="Bonometti L."/>
            <person name="Westerberg I."/>
            <person name="Brannstrom I.O."/>
            <person name="Guillou S."/>
            <person name="Cros-Aarteil S."/>
            <person name="Calhoun S."/>
            <person name="Haridas S."/>
            <person name="Kuo A."/>
            <person name="Mondo S."/>
            <person name="Pangilinan J."/>
            <person name="Riley R."/>
            <person name="LaButti K."/>
            <person name="Andreopoulos B."/>
            <person name="Lipzen A."/>
            <person name="Chen C."/>
            <person name="Yan M."/>
            <person name="Daum C."/>
            <person name="Ng V."/>
            <person name="Clum A."/>
            <person name="Steindorff A."/>
            <person name="Ohm R.A."/>
            <person name="Martin F."/>
            <person name="Silar P."/>
            <person name="Natvig D.O."/>
            <person name="Lalanne C."/>
            <person name="Gautier V."/>
            <person name="Ament-Velasquez S.L."/>
            <person name="Kruys A."/>
            <person name="Hutchinson M.I."/>
            <person name="Powell A.J."/>
            <person name="Barry K."/>
            <person name="Miller A.N."/>
            <person name="Grigoriev I.V."/>
            <person name="Debuchy R."/>
            <person name="Gladieux P."/>
            <person name="Hiltunen Thoren M."/>
            <person name="Johannesson H."/>
        </authorList>
    </citation>
    <scope>NUCLEOTIDE SEQUENCE</scope>
    <source>
        <strain evidence="1">CBS 731.68</strain>
    </source>
</reference>
<dbReference type="EMBL" id="MU853228">
    <property type="protein sequence ID" value="KAK4123847.1"/>
    <property type="molecule type" value="Genomic_DNA"/>
</dbReference>
<dbReference type="GeneID" id="87824108"/>
<accession>A0AAN6Z3P6</accession>
<name>A0AAN6Z3P6_9PEZI</name>
<evidence type="ECO:0008006" key="3">
    <source>
        <dbReference type="Google" id="ProtNLM"/>
    </source>
</evidence>
<reference evidence="1" key="2">
    <citation type="submission" date="2023-05" db="EMBL/GenBank/DDBJ databases">
        <authorList>
            <consortium name="Lawrence Berkeley National Laboratory"/>
            <person name="Steindorff A."/>
            <person name="Hensen N."/>
            <person name="Bonometti L."/>
            <person name="Westerberg I."/>
            <person name="Brannstrom I.O."/>
            <person name="Guillou S."/>
            <person name="Cros-Aarteil S."/>
            <person name="Calhoun S."/>
            <person name="Haridas S."/>
            <person name="Kuo A."/>
            <person name="Mondo S."/>
            <person name="Pangilinan J."/>
            <person name="Riley R."/>
            <person name="Labutti K."/>
            <person name="Andreopoulos B."/>
            <person name="Lipzen A."/>
            <person name="Chen C."/>
            <person name="Yanf M."/>
            <person name="Daum C."/>
            <person name="Ng V."/>
            <person name="Clum A."/>
            <person name="Ohm R."/>
            <person name="Martin F."/>
            <person name="Silar P."/>
            <person name="Natvig D."/>
            <person name="Lalanne C."/>
            <person name="Gautier V."/>
            <person name="Ament-Velasquez S.L."/>
            <person name="Kruys A."/>
            <person name="Hutchinson M.I."/>
            <person name="Powell A.J."/>
            <person name="Barry K."/>
            <person name="Miller A.N."/>
            <person name="Grigoriev I.V."/>
            <person name="Debuchy R."/>
            <person name="Gladieux P."/>
            <person name="Thoren M.H."/>
            <person name="Johannesson H."/>
        </authorList>
    </citation>
    <scope>NUCLEOTIDE SEQUENCE</scope>
    <source>
        <strain evidence="1">CBS 731.68</strain>
    </source>
</reference>
<protein>
    <recommendedName>
        <fullName evidence="3">Aminoglycoside phosphotransferase domain-containing protein</fullName>
    </recommendedName>
</protein>
<dbReference type="Proteomes" id="UP001302602">
    <property type="component" value="Unassembled WGS sequence"/>
</dbReference>
<sequence length="233" mass="26316">MSKSLAVCCIHEPPPSYKLSNGTCSPALGQRKGAGYRAATMRGPLSRSRHRRLLHWVWTQTRRSTWTSSTEYSDDLIDHLLRSASTRDDLKQSQSFTLPSIMGHLTRIRGEEKTGPFRLTNRDLEAHNILVDDDLDIVGVIDFGGVMAGPLEVVAQYPVLSFLDTEPPGATYTAPAEIERVIRTASKLQECKDLRMIFESDTVEGEARSLTCWDRQRPAHTRDCWLTHSIRFM</sequence>
<organism evidence="1 2">
    <name type="scientific">Parathielavia appendiculata</name>
    <dbReference type="NCBI Taxonomy" id="2587402"/>
    <lineage>
        <taxon>Eukaryota</taxon>
        <taxon>Fungi</taxon>
        <taxon>Dikarya</taxon>
        <taxon>Ascomycota</taxon>
        <taxon>Pezizomycotina</taxon>
        <taxon>Sordariomycetes</taxon>
        <taxon>Sordariomycetidae</taxon>
        <taxon>Sordariales</taxon>
        <taxon>Chaetomiaceae</taxon>
        <taxon>Parathielavia</taxon>
    </lineage>
</organism>
<dbReference type="InterPro" id="IPR011009">
    <property type="entry name" value="Kinase-like_dom_sf"/>
</dbReference>
<proteinExistence type="predicted"/>
<keyword evidence="2" id="KW-1185">Reference proteome</keyword>
<dbReference type="AlphaFoldDB" id="A0AAN6Z3P6"/>
<dbReference type="RefSeq" id="XP_062647618.1">
    <property type="nucleotide sequence ID" value="XM_062787338.1"/>
</dbReference>